<comment type="caution">
    <text evidence="1">The sequence shown here is derived from an EMBL/GenBank/DDBJ whole genome shotgun (WGS) entry which is preliminary data.</text>
</comment>
<protein>
    <submittedName>
        <fullName evidence="1">Uncharacterized protein</fullName>
    </submittedName>
</protein>
<reference evidence="1 2" key="1">
    <citation type="journal article" date="2016" name="PLoS Pathog.">
        <title>Biosynthesis of antibiotic leucinostatins in bio-control fungus Purpureocillium lilacinum and their inhibition on phytophthora revealed by genome mining.</title>
        <authorList>
            <person name="Wang G."/>
            <person name="Liu Z."/>
            <person name="Lin R."/>
            <person name="Li E."/>
            <person name="Mao Z."/>
            <person name="Ling J."/>
            <person name="Yang Y."/>
            <person name="Yin W.B."/>
            <person name="Xie B."/>
        </authorList>
    </citation>
    <scope>NUCLEOTIDE SEQUENCE [LARGE SCALE GENOMIC DNA]</scope>
    <source>
        <strain evidence="1">170</strain>
    </source>
</reference>
<dbReference type="Proteomes" id="UP000078397">
    <property type="component" value="Unassembled WGS sequence"/>
</dbReference>
<organism evidence="1 2">
    <name type="scientific">Pochonia chlamydosporia 170</name>
    <dbReference type="NCBI Taxonomy" id="1380566"/>
    <lineage>
        <taxon>Eukaryota</taxon>
        <taxon>Fungi</taxon>
        <taxon>Dikarya</taxon>
        <taxon>Ascomycota</taxon>
        <taxon>Pezizomycotina</taxon>
        <taxon>Sordariomycetes</taxon>
        <taxon>Hypocreomycetidae</taxon>
        <taxon>Hypocreales</taxon>
        <taxon>Clavicipitaceae</taxon>
        <taxon>Pochonia</taxon>
    </lineage>
</organism>
<proteinExistence type="predicted"/>
<dbReference type="RefSeq" id="XP_022285144.1">
    <property type="nucleotide sequence ID" value="XM_022429732.1"/>
</dbReference>
<evidence type="ECO:0000313" key="2">
    <source>
        <dbReference type="Proteomes" id="UP000078397"/>
    </source>
</evidence>
<name>A0A219APN0_METCM</name>
<evidence type="ECO:0000313" key="1">
    <source>
        <dbReference type="EMBL" id="OWT42661.1"/>
    </source>
</evidence>
<dbReference type="KEGG" id="pchm:VFPPC_18074"/>
<dbReference type="GeneID" id="33936944"/>
<accession>A0A219APN0</accession>
<dbReference type="EMBL" id="LSBJ02000007">
    <property type="protein sequence ID" value="OWT42661.1"/>
    <property type="molecule type" value="Genomic_DNA"/>
</dbReference>
<sequence>MSFTFISNFAVCLRANRRRAGSGSVLRHCNWWPPRLGSRDGGVCPPVVGEAICNVDLKLGADGVHVAQAGCLHTVSQALLYLLETG</sequence>
<keyword evidence="2" id="KW-1185">Reference proteome</keyword>
<dbReference type="AlphaFoldDB" id="A0A219APN0"/>
<gene>
    <name evidence="1" type="ORF">VFPPC_18074</name>
</gene>